<dbReference type="InterPro" id="IPR036390">
    <property type="entry name" value="WH_DNA-bd_sf"/>
</dbReference>
<dbReference type="HOGENOM" id="CLU_075053_3_2_7"/>
<dbReference type="PANTHER" id="PTHR24567">
    <property type="entry name" value="CRP FAMILY TRANSCRIPTIONAL REGULATORY PROTEIN"/>
    <property type="match status" value="1"/>
</dbReference>
<dbReference type="Pfam" id="PF00027">
    <property type="entry name" value="cNMP_binding"/>
    <property type="match status" value="1"/>
</dbReference>
<dbReference type="GO" id="GO:0003700">
    <property type="term" value="F:DNA-binding transcription factor activity"/>
    <property type="evidence" value="ECO:0007669"/>
    <property type="project" value="TreeGrafter"/>
</dbReference>
<protein>
    <submittedName>
        <fullName evidence="6">Transcriptional regulator, Crp/Fnr family</fullName>
    </submittedName>
</protein>
<dbReference type="OrthoDB" id="5415223at2"/>
<dbReference type="InterPro" id="IPR018490">
    <property type="entry name" value="cNMP-bd_dom_sf"/>
</dbReference>
<keyword evidence="2" id="KW-0238">DNA-binding</keyword>
<dbReference type="InterPro" id="IPR014710">
    <property type="entry name" value="RmlC-like_jellyroll"/>
</dbReference>
<dbReference type="AlphaFoldDB" id="E1QHK2"/>
<dbReference type="PROSITE" id="PS51063">
    <property type="entry name" value="HTH_CRP_2"/>
    <property type="match status" value="1"/>
</dbReference>
<keyword evidence="7" id="KW-1185">Reference proteome</keyword>
<dbReference type="Gene3D" id="2.60.120.10">
    <property type="entry name" value="Jelly Rolls"/>
    <property type="match status" value="1"/>
</dbReference>
<evidence type="ECO:0000313" key="7">
    <source>
        <dbReference type="Proteomes" id="UP000009047"/>
    </source>
</evidence>
<evidence type="ECO:0000256" key="3">
    <source>
        <dbReference type="ARBA" id="ARBA00023163"/>
    </source>
</evidence>
<dbReference type="EMBL" id="CP002085">
    <property type="protein sequence ID" value="ADK85045.1"/>
    <property type="molecule type" value="Genomic_DNA"/>
</dbReference>
<dbReference type="RefSeq" id="WP_013258498.1">
    <property type="nucleotide sequence ID" value="NC_014365.1"/>
</dbReference>
<dbReference type="CDD" id="cd00038">
    <property type="entry name" value="CAP_ED"/>
    <property type="match status" value="1"/>
</dbReference>
<evidence type="ECO:0000256" key="1">
    <source>
        <dbReference type="ARBA" id="ARBA00023015"/>
    </source>
</evidence>
<reference evidence="6 7" key="1">
    <citation type="journal article" date="2010" name="Stand. Genomic Sci.">
        <title>Complete genome sequence of Desulfarculus baarsii type strain (2st14).</title>
        <authorList>
            <person name="Sun H."/>
            <person name="Spring S."/>
            <person name="Lapidus A."/>
            <person name="Davenport K."/>
            <person name="Del Rio T.G."/>
            <person name="Tice H."/>
            <person name="Nolan M."/>
            <person name="Copeland A."/>
            <person name="Cheng J.F."/>
            <person name="Lucas S."/>
            <person name="Tapia R."/>
            <person name="Goodwin L."/>
            <person name="Pitluck S."/>
            <person name="Ivanova N."/>
            <person name="Pagani I."/>
            <person name="Mavromatis K."/>
            <person name="Ovchinnikova G."/>
            <person name="Pati A."/>
            <person name="Chen A."/>
            <person name="Palaniappan K."/>
            <person name="Hauser L."/>
            <person name="Chang Y.J."/>
            <person name="Jeffries C.D."/>
            <person name="Detter J.C."/>
            <person name="Han C."/>
            <person name="Rohde M."/>
            <person name="Brambilla E."/>
            <person name="Goker M."/>
            <person name="Woyke T."/>
            <person name="Bristow J."/>
            <person name="Eisen J.A."/>
            <person name="Markowitz V."/>
            <person name="Hugenholtz P."/>
            <person name="Kyrpides N.C."/>
            <person name="Klenk H.P."/>
            <person name="Land M."/>
        </authorList>
    </citation>
    <scope>NUCLEOTIDE SEQUENCE [LARGE SCALE GENOMIC DNA]</scope>
    <source>
        <strain evidence="7">ATCC 33931 / DSM 2075 / LMG 7858 / VKM B-1802 / 2st14</strain>
    </source>
</reference>
<dbReference type="KEGG" id="dbr:Deba_1677"/>
<feature type="domain" description="Cyclic nucleotide-binding" evidence="4">
    <location>
        <begin position="26"/>
        <end position="146"/>
    </location>
</feature>
<keyword evidence="1" id="KW-0805">Transcription regulation</keyword>
<dbReference type="eggNOG" id="COG0664">
    <property type="taxonomic scope" value="Bacteria"/>
</dbReference>
<evidence type="ECO:0000259" key="5">
    <source>
        <dbReference type="PROSITE" id="PS51063"/>
    </source>
</evidence>
<dbReference type="GO" id="GO:0003677">
    <property type="term" value="F:DNA binding"/>
    <property type="evidence" value="ECO:0007669"/>
    <property type="project" value="UniProtKB-KW"/>
</dbReference>
<dbReference type="Pfam" id="PF13545">
    <property type="entry name" value="HTH_Crp_2"/>
    <property type="match status" value="1"/>
</dbReference>
<dbReference type="InterPro" id="IPR012318">
    <property type="entry name" value="HTH_CRP"/>
</dbReference>
<dbReference type="InterPro" id="IPR050397">
    <property type="entry name" value="Env_Response_Regulators"/>
</dbReference>
<dbReference type="GO" id="GO:0005829">
    <property type="term" value="C:cytosol"/>
    <property type="evidence" value="ECO:0007669"/>
    <property type="project" value="TreeGrafter"/>
</dbReference>
<dbReference type="InterPro" id="IPR036388">
    <property type="entry name" value="WH-like_DNA-bd_sf"/>
</dbReference>
<dbReference type="STRING" id="644282.Deba_1677"/>
<dbReference type="SMART" id="SM00419">
    <property type="entry name" value="HTH_CRP"/>
    <property type="match status" value="1"/>
</dbReference>
<evidence type="ECO:0000256" key="2">
    <source>
        <dbReference type="ARBA" id="ARBA00023125"/>
    </source>
</evidence>
<evidence type="ECO:0000259" key="4">
    <source>
        <dbReference type="PROSITE" id="PS50042"/>
    </source>
</evidence>
<gene>
    <name evidence="6" type="ordered locus">Deba_1677</name>
</gene>
<organism evidence="6 7">
    <name type="scientific">Desulfarculus baarsii (strain ATCC 33931 / DSM 2075 / LMG 7858 / VKM B-1802 / 2st14)</name>
    <dbReference type="NCBI Taxonomy" id="644282"/>
    <lineage>
        <taxon>Bacteria</taxon>
        <taxon>Pseudomonadati</taxon>
        <taxon>Thermodesulfobacteriota</taxon>
        <taxon>Desulfarculia</taxon>
        <taxon>Desulfarculales</taxon>
        <taxon>Desulfarculaceae</taxon>
        <taxon>Desulfarculus</taxon>
    </lineage>
</organism>
<dbReference type="PANTHER" id="PTHR24567:SF68">
    <property type="entry name" value="DNA-BINDING TRANSCRIPTIONAL DUAL REGULATOR CRP"/>
    <property type="match status" value="1"/>
</dbReference>
<dbReference type="PROSITE" id="PS50042">
    <property type="entry name" value="CNMP_BINDING_3"/>
    <property type="match status" value="1"/>
</dbReference>
<dbReference type="Proteomes" id="UP000009047">
    <property type="component" value="Chromosome"/>
</dbReference>
<proteinExistence type="predicted"/>
<dbReference type="Gene3D" id="1.10.10.10">
    <property type="entry name" value="Winged helix-like DNA-binding domain superfamily/Winged helix DNA-binding domain"/>
    <property type="match status" value="1"/>
</dbReference>
<dbReference type="SUPFAM" id="SSF51206">
    <property type="entry name" value="cAMP-binding domain-like"/>
    <property type="match status" value="1"/>
</dbReference>
<sequence>MSNCQCEELAQGQIALSNVCLGQLWLFEDLDAADQAALTQAARRRVYQPGQAVFRQGDPAQTLFLIKGGRVKLAKLGQDGAEIILDFRKAGDFLGENMLNDAGALPVSAVAVEPTLTCGFSRQGFERLVLERPRLGLQVIKNLSRRIDWLSSQVDSLAQVSLEQRLYQALQNVAREHGRPTEGGLAIEMPLTHEELGFLVGAHRVSITRALKSLRQAGKVLQDGRRLIVAEA</sequence>
<dbReference type="SUPFAM" id="SSF46785">
    <property type="entry name" value="Winged helix' DNA-binding domain"/>
    <property type="match status" value="1"/>
</dbReference>
<evidence type="ECO:0000313" key="6">
    <source>
        <dbReference type="EMBL" id="ADK85045.1"/>
    </source>
</evidence>
<dbReference type="InterPro" id="IPR000595">
    <property type="entry name" value="cNMP-bd_dom"/>
</dbReference>
<dbReference type="SMART" id="SM00100">
    <property type="entry name" value="cNMP"/>
    <property type="match status" value="1"/>
</dbReference>
<feature type="domain" description="HTH crp-type" evidence="5">
    <location>
        <begin position="160"/>
        <end position="232"/>
    </location>
</feature>
<name>E1QHK2_DESB2</name>
<accession>E1QHK2</accession>
<keyword evidence="3" id="KW-0804">Transcription</keyword>